<dbReference type="EMBL" id="BMEQ01000022">
    <property type="protein sequence ID" value="GGG65907.1"/>
    <property type="molecule type" value="Genomic_DNA"/>
</dbReference>
<keyword evidence="2" id="KW-1185">Reference proteome</keyword>
<accession>A0A917H305</accession>
<gene>
    <name evidence="1" type="ORF">GCM10011374_32330</name>
</gene>
<evidence type="ECO:0000313" key="1">
    <source>
        <dbReference type="EMBL" id="GGG65907.1"/>
    </source>
</evidence>
<dbReference type="AlphaFoldDB" id="A0A917H305"/>
<proteinExistence type="predicted"/>
<reference evidence="1" key="2">
    <citation type="submission" date="2020-09" db="EMBL/GenBank/DDBJ databases">
        <authorList>
            <person name="Sun Q."/>
            <person name="Zhou Y."/>
        </authorList>
    </citation>
    <scope>NUCLEOTIDE SEQUENCE</scope>
    <source>
        <strain evidence="1">CGMCC 1.12187</strain>
    </source>
</reference>
<name>A0A917H305_9MICC</name>
<dbReference type="Proteomes" id="UP000638848">
    <property type="component" value="Unassembled WGS sequence"/>
</dbReference>
<sequence length="80" mass="8968">MTEKHVPSEDLGRLRAGDRLEAHRDGVVRHRGIVEETVPALGVVWIRERGSGARKMLSTDDFELRCDRHAHTIAGRQGLS</sequence>
<reference evidence="1" key="1">
    <citation type="journal article" date="2014" name="Int. J. Syst. Evol. Microbiol.">
        <title>Complete genome sequence of Corynebacterium casei LMG S-19264T (=DSM 44701T), isolated from a smear-ripened cheese.</title>
        <authorList>
            <consortium name="US DOE Joint Genome Institute (JGI-PGF)"/>
            <person name="Walter F."/>
            <person name="Albersmeier A."/>
            <person name="Kalinowski J."/>
            <person name="Ruckert C."/>
        </authorList>
    </citation>
    <scope>NUCLEOTIDE SEQUENCE</scope>
    <source>
        <strain evidence="1">CGMCC 1.12187</strain>
    </source>
</reference>
<dbReference type="RefSeq" id="WP_188539082.1">
    <property type="nucleotide sequence ID" value="NZ_BMEQ01000022.1"/>
</dbReference>
<protein>
    <submittedName>
        <fullName evidence="1">Uncharacterized protein</fullName>
    </submittedName>
</protein>
<evidence type="ECO:0000313" key="2">
    <source>
        <dbReference type="Proteomes" id="UP000638848"/>
    </source>
</evidence>
<comment type="caution">
    <text evidence="1">The sequence shown here is derived from an EMBL/GenBank/DDBJ whole genome shotgun (WGS) entry which is preliminary data.</text>
</comment>
<organism evidence="1 2">
    <name type="scientific">Kocuria dechangensis</name>
    <dbReference type="NCBI Taxonomy" id="1176249"/>
    <lineage>
        <taxon>Bacteria</taxon>
        <taxon>Bacillati</taxon>
        <taxon>Actinomycetota</taxon>
        <taxon>Actinomycetes</taxon>
        <taxon>Micrococcales</taxon>
        <taxon>Micrococcaceae</taxon>
        <taxon>Kocuria</taxon>
    </lineage>
</organism>